<gene>
    <name evidence="1" type="ORF">SOPHIAROSE_118</name>
</gene>
<organism evidence="1 2">
    <name type="scientific">Escherichia phage vB_EcoM_SophiaRose</name>
    <dbReference type="NCBI Taxonomy" id="2836106"/>
    <lineage>
        <taxon>Viruses</taxon>
        <taxon>Duplodnaviria</taxon>
        <taxon>Heunggongvirae</taxon>
        <taxon>Uroviricota</taxon>
        <taxon>Caudoviricetes</taxon>
        <taxon>Vequintavirinae</taxon>
        <taxon>Vequintavirus</taxon>
        <taxon>Vequintavirus sophiarose</taxon>
    </lineage>
</organism>
<dbReference type="EMBL" id="MW748998">
    <property type="protein sequence ID" value="QXN68892.1"/>
    <property type="molecule type" value="Genomic_DNA"/>
</dbReference>
<protein>
    <submittedName>
        <fullName evidence="1">Anaerobic NTP reductase protein</fullName>
    </submittedName>
</protein>
<sequence>MSSGGFKVKICKHCGCKCNLRWCKALDDFIWHCPKCDAEYL</sequence>
<name>A0AAE7S7P7_9CAUD</name>
<dbReference type="Proteomes" id="UP000827377">
    <property type="component" value="Segment"/>
</dbReference>
<accession>A0AAE7S7P7</accession>
<evidence type="ECO:0000313" key="2">
    <source>
        <dbReference type="Proteomes" id="UP000827377"/>
    </source>
</evidence>
<proteinExistence type="predicted"/>
<keyword evidence="2" id="KW-1185">Reference proteome</keyword>
<reference evidence="1 2" key="1">
    <citation type="submission" date="2021-03" db="EMBL/GenBank/DDBJ databases">
        <authorList>
            <person name="Thompson D.W."/>
            <person name="Brown H.M.F."/>
            <person name="Thompson S.D."/>
            <person name="Grose J.H."/>
        </authorList>
    </citation>
    <scope>NUCLEOTIDE SEQUENCE [LARGE SCALE GENOMIC DNA]</scope>
</reference>
<evidence type="ECO:0000313" key="1">
    <source>
        <dbReference type="EMBL" id="QXN68892.1"/>
    </source>
</evidence>